<sequence>MKAVTKVCHFNSTLVAAIKPANGIPTTKIKFNQLICWCQLLMVHGCSEMCLCLAHFSFSKRSFSKTSLTETSSLDSSKCGWVISLEPIIEPKPFTILLVFLLVPAAMMLA</sequence>
<protein>
    <submittedName>
        <fullName evidence="1">Uncharacterized protein</fullName>
    </submittedName>
</protein>
<proteinExistence type="predicted"/>
<accession>A0A9P8QA66</accession>
<gene>
    <name evidence="1" type="ORF">WICPIJ_002194</name>
</gene>
<name>A0A9P8QA66_WICPI</name>
<dbReference type="AlphaFoldDB" id="A0A9P8QA66"/>
<dbReference type="Proteomes" id="UP000774326">
    <property type="component" value="Unassembled WGS sequence"/>
</dbReference>
<dbReference type="EMBL" id="JAEUBG010001188">
    <property type="protein sequence ID" value="KAH3686827.1"/>
    <property type="molecule type" value="Genomic_DNA"/>
</dbReference>
<reference evidence="1" key="1">
    <citation type="journal article" date="2021" name="Open Biol.">
        <title>Shared evolutionary footprints suggest mitochondrial oxidative damage underlies multiple complex I losses in fungi.</title>
        <authorList>
            <person name="Schikora-Tamarit M.A."/>
            <person name="Marcet-Houben M."/>
            <person name="Nosek J."/>
            <person name="Gabaldon T."/>
        </authorList>
    </citation>
    <scope>NUCLEOTIDE SEQUENCE</scope>
    <source>
        <strain evidence="1">CBS2887</strain>
    </source>
</reference>
<comment type="caution">
    <text evidence="1">The sequence shown here is derived from an EMBL/GenBank/DDBJ whole genome shotgun (WGS) entry which is preliminary data.</text>
</comment>
<keyword evidence="2" id="KW-1185">Reference proteome</keyword>
<evidence type="ECO:0000313" key="1">
    <source>
        <dbReference type="EMBL" id="KAH3686827.1"/>
    </source>
</evidence>
<reference evidence="1" key="2">
    <citation type="submission" date="2021-01" db="EMBL/GenBank/DDBJ databases">
        <authorList>
            <person name="Schikora-Tamarit M.A."/>
        </authorList>
    </citation>
    <scope>NUCLEOTIDE SEQUENCE</scope>
    <source>
        <strain evidence="1">CBS2887</strain>
    </source>
</reference>
<evidence type="ECO:0000313" key="2">
    <source>
        <dbReference type="Proteomes" id="UP000774326"/>
    </source>
</evidence>
<organism evidence="1 2">
    <name type="scientific">Wickerhamomyces pijperi</name>
    <name type="common">Yeast</name>
    <name type="synonym">Pichia pijperi</name>
    <dbReference type="NCBI Taxonomy" id="599730"/>
    <lineage>
        <taxon>Eukaryota</taxon>
        <taxon>Fungi</taxon>
        <taxon>Dikarya</taxon>
        <taxon>Ascomycota</taxon>
        <taxon>Saccharomycotina</taxon>
        <taxon>Saccharomycetes</taxon>
        <taxon>Phaffomycetales</taxon>
        <taxon>Wickerhamomycetaceae</taxon>
        <taxon>Wickerhamomyces</taxon>
    </lineage>
</organism>